<comment type="caution">
    <text evidence="2">The sequence shown here is derived from an EMBL/GenBank/DDBJ whole genome shotgun (WGS) entry which is preliminary data.</text>
</comment>
<dbReference type="PANTHER" id="PTHR21329:SF3">
    <property type="entry name" value="PHOSPHATIDYLINOSITOL N-ACETYLGLUCOSAMINYLTRANSFERASE SUBUNIT Q"/>
    <property type="match status" value="1"/>
</dbReference>
<name>A0A401GMV9_9APHY</name>
<keyword evidence="1" id="KW-0812">Transmembrane</keyword>
<dbReference type="OrthoDB" id="70250at2759"/>
<keyword evidence="3" id="KW-1185">Reference proteome</keyword>
<accession>A0A401GMV9</accession>
<dbReference type="GO" id="GO:0006506">
    <property type="term" value="P:GPI anchor biosynthetic process"/>
    <property type="evidence" value="ECO:0007669"/>
    <property type="project" value="InterPro"/>
</dbReference>
<dbReference type="FunCoup" id="A0A401GMV9">
    <property type="interactions" value="180"/>
</dbReference>
<keyword evidence="1" id="KW-0472">Membrane</keyword>
<dbReference type="InParanoid" id="A0A401GMV9"/>
<evidence type="ECO:0000313" key="3">
    <source>
        <dbReference type="Proteomes" id="UP000287166"/>
    </source>
</evidence>
<sequence>MQSPGPIFWPAHVDYDGYCYGWCQPLVCIAGVLQATSREHAEILLNDAIQSDEWQIAKEASSPEPAIVGRCYFSQQGKSSPSNPGIDFFGDVNNSDHRVPTPFIYYVRPRREMMRFYSFDSRELDILPSHESTDVSCPTKRPEISVLTHDFTRPAFMSVPALDSRILGQLNVAELLTDILQRSRLVHPASPKPADSRTSRALANSLVSTTSFAHIYGGFLHDSVETLLSIVLWVQRLLKEISVAVEQLDIRTEQGRFVLAQVPTVSRNRNASFVDSISQYVKFYNCIWLVLNDVIVGVAFGSFLCENNLVLSRMLEHGMQYYLVECVQHALVWLNNWPAGLKLNTELSQFYCHSLLGVVSAWSHILQSLTPHLPTLIWMVGAMGCCGMTMVVSLLSDSLSLLTAHLYICYFMSTAIFRQQLSLAGSLWNLFRGKRYNVLRNRLDSWDYDMDQLLLGTILFTLVAFLYPTIFTYYALFATTRLAVIMIHATLDTVSALLNHFPLFALMLRYKDPMRIPGRITIAHSPSQLDKFVLENQAAPLSSIFVHYAHLGSRLYSYYHPLRLMRLLITGRRITPIPRSLIRFSMIATRT</sequence>
<dbReference type="PANTHER" id="PTHR21329">
    <property type="entry name" value="PHOSPHATIDYLINOSITOL N-ACETYLGLUCOSAMINYLTRANSFERASE SUBUNIT Q-RELATED"/>
    <property type="match status" value="1"/>
</dbReference>
<dbReference type="GeneID" id="38780463"/>
<proteinExistence type="predicted"/>
<dbReference type="STRING" id="139825.A0A401GMV9"/>
<evidence type="ECO:0000256" key="1">
    <source>
        <dbReference type="SAM" id="Phobius"/>
    </source>
</evidence>
<feature type="transmembrane region" description="Helical" evidence="1">
    <location>
        <begin position="452"/>
        <end position="476"/>
    </location>
</feature>
<keyword evidence="1" id="KW-1133">Transmembrane helix</keyword>
<dbReference type="EMBL" id="BFAD01000005">
    <property type="protein sequence ID" value="GBE83546.1"/>
    <property type="molecule type" value="Genomic_DNA"/>
</dbReference>
<feature type="transmembrane region" description="Helical" evidence="1">
    <location>
        <begin position="482"/>
        <end position="506"/>
    </location>
</feature>
<dbReference type="AlphaFoldDB" id="A0A401GMV9"/>
<gene>
    <name evidence="2" type="ORF">SCP_0506000</name>
</gene>
<dbReference type="GO" id="GO:0016020">
    <property type="term" value="C:membrane"/>
    <property type="evidence" value="ECO:0007669"/>
    <property type="project" value="InterPro"/>
</dbReference>
<reference evidence="2 3" key="1">
    <citation type="journal article" date="2018" name="Sci. Rep.">
        <title>Genome sequence of the cauliflower mushroom Sparassis crispa (Hanabiratake) and its association with beneficial usage.</title>
        <authorList>
            <person name="Kiyama R."/>
            <person name="Furutani Y."/>
            <person name="Kawaguchi K."/>
            <person name="Nakanishi T."/>
        </authorList>
    </citation>
    <scope>NUCLEOTIDE SEQUENCE [LARGE SCALE GENOMIC DNA]</scope>
</reference>
<dbReference type="GO" id="GO:0005783">
    <property type="term" value="C:endoplasmic reticulum"/>
    <property type="evidence" value="ECO:0007669"/>
    <property type="project" value="TreeGrafter"/>
</dbReference>
<organism evidence="2 3">
    <name type="scientific">Sparassis crispa</name>
    <dbReference type="NCBI Taxonomy" id="139825"/>
    <lineage>
        <taxon>Eukaryota</taxon>
        <taxon>Fungi</taxon>
        <taxon>Dikarya</taxon>
        <taxon>Basidiomycota</taxon>
        <taxon>Agaricomycotina</taxon>
        <taxon>Agaricomycetes</taxon>
        <taxon>Polyporales</taxon>
        <taxon>Sparassidaceae</taxon>
        <taxon>Sparassis</taxon>
    </lineage>
</organism>
<protein>
    <submittedName>
        <fullName evidence="2">N-acetylglucosaminyl-phosphatidylinositol biosynthetic protein</fullName>
    </submittedName>
</protein>
<dbReference type="Proteomes" id="UP000287166">
    <property type="component" value="Unassembled WGS sequence"/>
</dbReference>
<dbReference type="Pfam" id="PF05024">
    <property type="entry name" value="Gpi1"/>
    <property type="match status" value="1"/>
</dbReference>
<dbReference type="RefSeq" id="XP_027614459.1">
    <property type="nucleotide sequence ID" value="XM_027758658.1"/>
</dbReference>
<evidence type="ECO:0000313" key="2">
    <source>
        <dbReference type="EMBL" id="GBE83546.1"/>
    </source>
</evidence>
<dbReference type="InterPro" id="IPR007720">
    <property type="entry name" value="PigQ/GPI1"/>
</dbReference>
<feature type="transmembrane region" description="Helical" evidence="1">
    <location>
        <begin position="376"/>
        <end position="395"/>
    </location>
</feature>